<gene>
    <name evidence="6" type="ORF">SHERM_09365</name>
</gene>
<evidence type="ECO:0000313" key="7">
    <source>
        <dbReference type="Proteomes" id="UP001153555"/>
    </source>
</evidence>
<reference evidence="6" key="1">
    <citation type="submission" date="2019-12" db="EMBL/GenBank/DDBJ databases">
        <authorList>
            <person name="Scholes J."/>
        </authorList>
    </citation>
    <scope>NUCLEOTIDE SEQUENCE</scope>
</reference>
<dbReference type="OrthoDB" id="1741411at2759"/>
<dbReference type="PANTHER" id="PTHR11662:SF243">
    <property type="entry name" value="ANION TRANSPORTER 6, CHLOROPLASTIC-RELATED"/>
    <property type="match status" value="1"/>
</dbReference>
<keyword evidence="4" id="KW-0472">Membrane</keyword>
<dbReference type="SUPFAM" id="SSF103473">
    <property type="entry name" value="MFS general substrate transporter"/>
    <property type="match status" value="1"/>
</dbReference>
<dbReference type="InterPro" id="IPR036259">
    <property type="entry name" value="MFS_trans_sf"/>
</dbReference>
<comment type="similarity">
    <text evidence="5">Belongs to the major facilitator superfamily. Phosphate:H(+) symporter (TC 2.A.1.9) family.</text>
</comment>
<evidence type="ECO:0000256" key="3">
    <source>
        <dbReference type="ARBA" id="ARBA00022989"/>
    </source>
</evidence>
<name>A0A9N7MGX3_STRHE</name>
<dbReference type="AlphaFoldDB" id="A0A9N7MGX3"/>
<keyword evidence="2" id="KW-0812">Transmembrane</keyword>
<evidence type="ECO:0000313" key="6">
    <source>
        <dbReference type="EMBL" id="CAA0806476.1"/>
    </source>
</evidence>
<dbReference type="EMBL" id="CACSLK010000984">
    <property type="protein sequence ID" value="CAA0806476.1"/>
    <property type="molecule type" value="Genomic_DNA"/>
</dbReference>
<sequence>MARIISIPHNNFFSFSCGVNIWEPSTFRTYAEHQPSKGFQLKQNLKFGDCCSIKEAEREDGARTKEILLEPKVKCQLMENESKGEGFDFDWPPWNNFPQGYELSGRTSIVFVICNMDKVKFSISRIPMSHQSGWNASVAGLVQSNFLCGYIHSLLSGGWIVKSFGGRFSLFQFVEEDRRPFGAAYRSWDIHPLQEQRATLNTLMTMQVVGDNKGGGVLDKPIIEKTTPGRESEFDLRYGYF</sequence>
<keyword evidence="7" id="KW-1185">Reference proteome</keyword>
<dbReference type="InterPro" id="IPR050382">
    <property type="entry name" value="MFS_Na/Anion_cotransporter"/>
</dbReference>
<evidence type="ECO:0000256" key="2">
    <source>
        <dbReference type="ARBA" id="ARBA00022692"/>
    </source>
</evidence>
<evidence type="ECO:0000256" key="5">
    <source>
        <dbReference type="ARBA" id="ARBA00044504"/>
    </source>
</evidence>
<evidence type="ECO:0000256" key="1">
    <source>
        <dbReference type="ARBA" id="ARBA00004141"/>
    </source>
</evidence>
<accession>A0A9N7MGX3</accession>
<dbReference type="Proteomes" id="UP001153555">
    <property type="component" value="Unassembled WGS sequence"/>
</dbReference>
<comment type="caution">
    <text evidence="6">The sequence shown here is derived from an EMBL/GenBank/DDBJ whole genome shotgun (WGS) entry which is preliminary data.</text>
</comment>
<dbReference type="PROSITE" id="PS51257">
    <property type="entry name" value="PROKAR_LIPOPROTEIN"/>
    <property type="match status" value="1"/>
</dbReference>
<keyword evidence="3" id="KW-1133">Transmembrane helix</keyword>
<comment type="subcellular location">
    <subcellularLocation>
        <location evidence="1">Membrane</location>
        <topology evidence="1">Multi-pass membrane protein</topology>
    </subcellularLocation>
</comment>
<protein>
    <submittedName>
        <fullName evidence="6">Probable anion transporter 6- chloroplastic</fullName>
    </submittedName>
</protein>
<proteinExistence type="inferred from homology"/>
<dbReference type="GO" id="GO:0016020">
    <property type="term" value="C:membrane"/>
    <property type="evidence" value="ECO:0007669"/>
    <property type="project" value="UniProtKB-SubCell"/>
</dbReference>
<dbReference type="PANTHER" id="PTHR11662">
    <property type="entry name" value="SOLUTE CARRIER FAMILY 17"/>
    <property type="match status" value="1"/>
</dbReference>
<organism evidence="6 7">
    <name type="scientific">Striga hermonthica</name>
    <name type="common">Purple witchweed</name>
    <name type="synonym">Buchnera hermonthica</name>
    <dbReference type="NCBI Taxonomy" id="68872"/>
    <lineage>
        <taxon>Eukaryota</taxon>
        <taxon>Viridiplantae</taxon>
        <taxon>Streptophyta</taxon>
        <taxon>Embryophyta</taxon>
        <taxon>Tracheophyta</taxon>
        <taxon>Spermatophyta</taxon>
        <taxon>Magnoliopsida</taxon>
        <taxon>eudicotyledons</taxon>
        <taxon>Gunneridae</taxon>
        <taxon>Pentapetalae</taxon>
        <taxon>asterids</taxon>
        <taxon>lamiids</taxon>
        <taxon>Lamiales</taxon>
        <taxon>Orobanchaceae</taxon>
        <taxon>Buchnereae</taxon>
        <taxon>Striga</taxon>
    </lineage>
</organism>
<evidence type="ECO:0000256" key="4">
    <source>
        <dbReference type="ARBA" id="ARBA00023136"/>
    </source>
</evidence>